<feature type="non-terminal residue" evidence="3">
    <location>
        <position position="1"/>
    </location>
</feature>
<keyword evidence="1" id="KW-0479">Metal-binding</keyword>
<dbReference type="Proteomes" id="UP000703674">
    <property type="component" value="Unassembled WGS sequence"/>
</dbReference>
<feature type="non-terminal residue" evidence="3">
    <location>
        <position position="147"/>
    </location>
</feature>
<sequence length="147" mass="16284">RVIQKLKQNYKLPVKATFLGAHALPPEYKDNKEGYMNLLISEMLPKVAEAGLADYVDIFCEKGYFSVEDTHRLLEAGKKYDLIPKIHVNQFNAIGGIQAAVAHDALTVDHLEVMEPEDLEALKGSDTMPVALPSCSLFLGIPYTPAR</sequence>
<dbReference type="Gene3D" id="3.20.20.140">
    <property type="entry name" value="Metal-dependent hydrolases"/>
    <property type="match status" value="1"/>
</dbReference>
<name>A0ABX1D3B7_9FLAO</name>
<dbReference type="SUPFAM" id="SSF51556">
    <property type="entry name" value="Metallo-dependent hydrolases"/>
    <property type="match status" value="1"/>
</dbReference>
<evidence type="ECO:0000313" key="4">
    <source>
        <dbReference type="Proteomes" id="UP000703674"/>
    </source>
</evidence>
<dbReference type="PANTHER" id="PTHR42752:SF1">
    <property type="entry name" value="IMIDAZOLONEPROPIONASE-RELATED"/>
    <property type="match status" value="1"/>
</dbReference>
<keyword evidence="2" id="KW-0378">Hydrolase</keyword>
<reference evidence="3 4" key="1">
    <citation type="submission" date="2020-03" db="EMBL/GenBank/DDBJ databases">
        <title>Salinimicrobium sp. nov, isolated from SCS.</title>
        <authorList>
            <person name="Cao W.R."/>
        </authorList>
    </citation>
    <scope>NUCLEOTIDE SEQUENCE [LARGE SCALE GENOMIC DNA]</scope>
    <source>
        <strain evidence="4">J15B91</strain>
    </source>
</reference>
<organism evidence="3 4">
    <name type="scientific">Salinimicrobium oceani</name>
    <dbReference type="NCBI Taxonomy" id="2722702"/>
    <lineage>
        <taxon>Bacteria</taxon>
        <taxon>Pseudomonadati</taxon>
        <taxon>Bacteroidota</taxon>
        <taxon>Flavobacteriia</taxon>
        <taxon>Flavobacteriales</taxon>
        <taxon>Flavobacteriaceae</taxon>
        <taxon>Salinimicrobium</taxon>
    </lineage>
</organism>
<dbReference type="PANTHER" id="PTHR42752">
    <property type="entry name" value="IMIDAZOLONEPROPIONASE"/>
    <property type="match status" value="1"/>
</dbReference>
<gene>
    <name evidence="3" type="ORF">HC175_18815</name>
</gene>
<keyword evidence="4" id="KW-1185">Reference proteome</keyword>
<evidence type="ECO:0000256" key="2">
    <source>
        <dbReference type="ARBA" id="ARBA00022801"/>
    </source>
</evidence>
<evidence type="ECO:0000256" key="1">
    <source>
        <dbReference type="ARBA" id="ARBA00022723"/>
    </source>
</evidence>
<dbReference type="InterPro" id="IPR005920">
    <property type="entry name" value="HutI"/>
</dbReference>
<evidence type="ECO:0000313" key="3">
    <source>
        <dbReference type="EMBL" id="NJW54965.1"/>
    </source>
</evidence>
<comment type="caution">
    <text evidence="3">The sequence shown here is derived from an EMBL/GenBank/DDBJ whole genome shotgun (WGS) entry which is preliminary data.</text>
</comment>
<dbReference type="InterPro" id="IPR032466">
    <property type="entry name" value="Metal_Hydrolase"/>
</dbReference>
<dbReference type="EMBL" id="JAAVJR010000675">
    <property type="protein sequence ID" value="NJW54965.1"/>
    <property type="molecule type" value="Genomic_DNA"/>
</dbReference>
<protein>
    <submittedName>
        <fullName evidence="3">Imidazolonepropionase</fullName>
    </submittedName>
</protein>
<proteinExistence type="predicted"/>
<accession>A0ABX1D3B7</accession>